<dbReference type="Proteomes" id="UP000031327">
    <property type="component" value="Unassembled WGS sequence"/>
</dbReference>
<proteinExistence type="predicted"/>
<organism evidence="4 5">
    <name type="scientific">Pseudoalteromonas luteoviolacea</name>
    <dbReference type="NCBI Taxonomy" id="43657"/>
    <lineage>
        <taxon>Bacteria</taxon>
        <taxon>Pseudomonadati</taxon>
        <taxon>Pseudomonadota</taxon>
        <taxon>Gammaproteobacteria</taxon>
        <taxon>Alteromonadales</taxon>
        <taxon>Pseudoalteromonadaceae</taxon>
        <taxon>Pseudoalteromonas</taxon>
    </lineage>
</organism>
<dbReference type="Pfam" id="PF00072">
    <property type="entry name" value="Response_reg"/>
    <property type="match status" value="1"/>
</dbReference>
<evidence type="ECO:0000256" key="1">
    <source>
        <dbReference type="ARBA" id="ARBA00022553"/>
    </source>
</evidence>
<evidence type="ECO:0000259" key="3">
    <source>
        <dbReference type="PROSITE" id="PS50110"/>
    </source>
</evidence>
<dbReference type="InterPro" id="IPR011006">
    <property type="entry name" value="CheY-like_superfamily"/>
</dbReference>
<dbReference type="PROSITE" id="PS50110">
    <property type="entry name" value="RESPONSE_REGULATORY"/>
    <property type="match status" value="1"/>
</dbReference>
<dbReference type="AlphaFoldDB" id="A0A0C1QAJ3"/>
<gene>
    <name evidence="4" type="ORF">JF50_15070</name>
</gene>
<reference evidence="4 5" key="1">
    <citation type="submission" date="2014-12" db="EMBL/GenBank/DDBJ databases">
        <title>Draft Genome Sequence of Pseudoalteromonas luteoviolacea HI1.</title>
        <authorList>
            <person name="Asahina A.Y."/>
            <person name="Hadfield M.G."/>
        </authorList>
    </citation>
    <scope>NUCLEOTIDE SEQUENCE [LARGE SCALE GENOMIC DNA]</scope>
    <source>
        <strain evidence="4 5">HI1</strain>
    </source>
</reference>
<dbReference type="CDD" id="cd17546">
    <property type="entry name" value="REC_hyHK_CKI1_RcsC-like"/>
    <property type="match status" value="1"/>
</dbReference>
<keyword evidence="4" id="KW-0418">Kinase</keyword>
<accession>A0A0C1QAJ3</accession>
<sequence length="101" mass="11284">MLKDTQAELMVVENGILAVDACRSRQFDLVLMDIHMPEMDGIEAQQVINAHQPNLPVIALTANVMSSDVRRYLSQGFVSHIGKPIDMRALFGVLNKFCSRL</sequence>
<comment type="caution">
    <text evidence="4">The sequence shown here is derived from an EMBL/GenBank/DDBJ whole genome shotgun (WGS) entry which is preliminary data.</text>
</comment>
<dbReference type="SUPFAM" id="SSF52172">
    <property type="entry name" value="CheY-like"/>
    <property type="match status" value="1"/>
</dbReference>
<protein>
    <submittedName>
        <fullName evidence="4">Histidine kinase</fullName>
    </submittedName>
</protein>
<feature type="domain" description="Response regulatory" evidence="3">
    <location>
        <begin position="1"/>
        <end position="98"/>
    </location>
</feature>
<dbReference type="GO" id="GO:0016301">
    <property type="term" value="F:kinase activity"/>
    <property type="evidence" value="ECO:0007669"/>
    <property type="project" value="UniProtKB-KW"/>
</dbReference>
<evidence type="ECO:0000256" key="2">
    <source>
        <dbReference type="PROSITE-ProRule" id="PRU00169"/>
    </source>
</evidence>
<evidence type="ECO:0000313" key="5">
    <source>
        <dbReference type="Proteomes" id="UP000031327"/>
    </source>
</evidence>
<dbReference type="PANTHER" id="PTHR45339:SF3">
    <property type="entry name" value="HISTIDINE KINASE"/>
    <property type="match status" value="1"/>
</dbReference>
<name>A0A0C1QAJ3_9GAMM</name>
<feature type="modified residue" description="4-aspartylphosphate" evidence="2">
    <location>
        <position position="33"/>
    </location>
</feature>
<keyword evidence="1 2" id="KW-0597">Phosphoprotein</keyword>
<evidence type="ECO:0000313" key="4">
    <source>
        <dbReference type="EMBL" id="KID56445.1"/>
    </source>
</evidence>
<dbReference type="SMART" id="SM00448">
    <property type="entry name" value="REC"/>
    <property type="match status" value="1"/>
</dbReference>
<dbReference type="PANTHER" id="PTHR45339">
    <property type="entry name" value="HYBRID SIGNAL TRANSDUCTION HISTIDINE KINASE J"/>
    <property type="match status" value="1"/>
</dbReference>
<dbReference type="Gene3D" id="3.40.50.2300">
    <property type="match status" value="1"/>
</dbReference>
<dbReference type="GO" id="GO:0000160">
    <property type="term" value="P:phosphorelay signal transduction system"/>
    <property type="evidence" value="ECO:0007669"/>
    <property type="project" value="InterPro"/>
</dbReference>
<dbReference type="EMBL" id="JWIC01000007">
    <property type="protein sequence ID" value="KID56445.1"/>
    <property type="molecule type" value="Genomic_DNA"/>
</dbReference>
<keyword evidence="4" id="KW-0808">Transferase</keyword>
<dbReference type="InterPro" id="IPR001789">
    <property type="entry name" value="Sig_transdc_resp-reg_receiver"/>
</dbReference>